<dbReference type="Gene3D" id="1.10.10.2660">
    <property type="entry name" value="Ubiquitin-activating enzyme E1, SCCH domain"/>
    <property type="match status" value="1"/>
</dbReference>
<feature type="compositionally biased region" description="Low complexity" evidence="12">
    <location>
        <begin position="56"/>
        <end position="82"/>
    </location>
</feature>
<dbReference type="GO" id="GO:0000423">
    <property type="term" value="P:mitophagy"/>
    <property type="evidence" value="ECO:0007669"/>
    <property type="project" value="EnsemblMetazoa"/>
</dbReference>
<dbReference type="Pfam" id="PF10585">
    <property type="entry name" value="UBA_E1_SCCH"/>
    <property type="match status" value="1"/>
</dbReference>
<evidence type="ECO:0000313" key="15">
    <source>
        <dbReference type="Proteomes" id="UP000001070"/>
    </source>
</evidence>
<feature type="active site" description="Glycyl thioester intermediate" evidence="10">
    <location>
        <position position="820"/>
    </location>
</feature>
<comment type="pathway">
    <text evidence="2">Protein modification; protein ubiquitination.</text>
</comment>
<dbReference type="GO" id="GO:0043067">
    <property type="term" value="P:regulation of programmed cell death"/>
    <property type="evidence" value="ECO:0007669"/>
    <property type="project" value="EnsemblMetazoa"/>
</dbReference>
<dbReference type="EC" id="6.2.1.45" evidence="4"/>
<dbReference type="FunFam" id="1.10.10.2660:FF:000001">
    <property type="entry name" value="Ubiquitin-activating enzyme E1 1"/>
    <property type="match status" value="1"/>
</dbReference>
<dbReference type="Pfam" id="PF09358">
    <property type="entry name" value="E1_UFD"/>
    <property type="match status" value="1"/>
</dbReference>
<dbReference type="PhylomeDB" id="B4JVX7"/>
<feature type="region of interest" description="Disordered" evidence="12">
    <location>
        <begin position="39"/>
        <end position="87"/>
    </location>
</feature>
<sequence length="1244" mass="135510">MSRSESARATSSSRSSEAPLCKRLKLNEDAGRAVGAVAGGGASAAAAAPPPPPSTLLPAAASPSSSNNNSSNNSNNNNSSSSYENHDKANDVDMLNVSETARATTANAGDLCVSSSSSDACKANKSSSSSKQEEQAAAGGGDVVVSTSSAVNKESSRIQSCASSSSSIITNNNNNSQLATTTITTTNNARAVSSTNVSSTKNNSNNSNNKNSSSNNNSSSNTSAVMAANNSNNNSSGSSSAAGSAAGGDIDESLYSRQLYVLGHDAMRRMANSDILLSGLGGLGLEIAKNVILGGVKSITLHDTATCTLNDLASQFYLTKSDIGKNRAEASCAQLAELNSYVRTLSHTGPLTDEFLCKFRVIVLTNSDAEEQQRIAQFAHDNNIALIIAETRGLFAKVFCDFGDKFTIYDQDGAQPVSTMIASITHDAQGVVTCLDETRHGFNDGDYVTFSEVQGMQELNGCQPIKISVLGPYTFSIGDTSKFSAYKSAGVATQVKMPKSVSFKPLAEAEKEPEFLISDFAKLDAPATLHVAFKALDGYVQANNALPRPWNEEDAQKFLLICKELKSDVDEQLALQFAKICAGNTCPMDAAIGGIVAQEVLKACSGKFTPIFQWFYYDAIECLPTGGVSEEDAQPMGTRYDAQIAIFGRKFQELLGDAKWFIVGAGAIGCELLKNFGMLGLGGRNGQIFVTDMDLIEKSNLNRQFLFRPHDVQKPKALTAADAIRRMNPDVKVTAHELRVGAETEKVFSEEFFGKLDGVANALDNVDARIYMDRKCIFNRIPLVETGTLGTMGNVQVIVPFATESYSSSQDPPEKSIPICTLKNFPNAIEHTLQWARDSFEGVFKQNAENAAQYISDPQFTERILKLPGIQPLEILESIKKALLDDKPKSFAHCVEWARFSWEDLYANQIKQLLFNFPPDQVTSSGQPFWSGPKRCPEPLVFDVNEPMHLDYIYAAANLRAEVYGIPQVRDRQQIAELVQQVKVPDFRPRSGVKIETNEAAAAASANNYDDGEVDQDRVDKIITDLLKNADKKSTITPLEFEKDDDNNLHMDFIVACSNLRATNYKIPPADRHKSKLIAGKIIPAIATTTSVLSGLAVLEVMKLIAGHRDLAKFKNAFANLALPFLAFSEPLQAAKNKYYDQEWTLWDRFEVTGEMSLQEFLNYFDEKEKLKITMLSQGVSMLYSFFMPKAKCSERLPLPMSEVVRRVSKRRIEPYERSLVFEICCNDVDGEDVEVPYVRYTLP</sequence>
<gene>
    <name evidence="14" type="primary">Dgri\GH22854</name>
    <name evidence="14" type="ORF">Dgri_GH22854</name>
</gene>
<dbReference type="NCBIfam" id="TIGR01408">
    <property type="entry name" value="Ube1"/>
    <property type="match status" value="1"/>
</dbReference>
<dbReference type="InterPro" id="IPR032420">
    <property type="entry name" value="E1_4HB"/>
</dbReference>
<dbReference type="GO" id="GO:0042593">
    <property type="term" value="P:glucose homeostasis"/>
    <property type="evidence" value="ECO:0007669"/>
    <property type="project" value="EnsemblMetazoa"/>
</dbReference>
<dbReference type="GO" id="GO:0019915">
    <property type="term" value="P:lipid storage"/>
    <property type="evidence" value="ECO:0007669"/>
    <property type="project" value="EnsemblMetazoa"/>
</dbReference>
<dbReference type="KEGG" id="dgr:6568996"/>
<dbReference type="EMBL" id="CH916375">
    <property type="protein sequence ID" value="EDV98115.1"/>
    <property type="molecule type" value="Genomic_DNA"/>
</dbReference>
<dbReference type="GO" id="GO:0031510">
    <property type="term" value="C:SUMO activating enzyme complex"/>
    <property type="evidence" value="ECO:0007669"/>
    <property type="project" value="TreeGrafter"/>
</dbReference>
<dbReference type="GO" id="GO:0019948">
    <property type="term" value="F:SUMO activating enzyme activity"/>
    <property type="evidence" value="ECO:0007669"/>
    <property type="project" value="TreeGrafter"/>
</dbReference>
<dbReference type="PROSITE" id="PS00536">
    <property type="entry name" value="UBIQUITIN_ACTIVAT_1"/>
    <property type="match status" value="1"/>
</dbReference>
<dbReference type="Gene3D" id="3.10.290.60">
    <property type="entry name" value="Ubiquitin-activating enzyme E1, UFD domain"/>
    <property type="match status" value="1"/>
</dbReference>
<feature type="compositionally biased region" description="Low complexity" evidence="12">
    <location>
        <begin position="157"/>
        <end position="243"/>
    </location>
</feature>
<dbReference type="STRING" id="7222.B4JVX7"/>
<evidence type="ECO:0000259" key="13">
    <source>
        <dbReference type="SMART" id="SM00985"/>
    </source>
</evidence>
<dbReference type="PANTHER" id="PTHR10953">
    <property type="entry name" value="UBIQUITIN-ACTIVATING ENZYME E1"/>
    <property type="match status" value="1"/>
</dbReference>
<dbReference type="GO" id="GO:0016322">
    <property type="term" value="P:neuron remodeling"/>
    <property type="evidence" value="ECO:0007669"/>
    <property type="project" value="EnsemblMetazoa"/>
</dbReference>
<dbReference type="InterPro" id="IPR033127">
    <property type="entry name" value="UBQ-activ_enz_E1_Cys_AS"/>
</dbReference>
<dbReference type="CDD" id="cd01490">
    <property type="entry name" value="Ube1_repeat2"/>
    <property type="match status" value="1"/>
</dbReference>
<evidence type="ECO:0000256" key="5">
    <source>
        <dbReference type="ARBA" id="ARBA00022598"/>
    </source>
</evidence>
<keyword evidence="8 11" id="KW-0067">ATP-binding</keyword>
<reference evidence="14 15" key="1">
    <citation type="journal article" date="2007" name="Nature">
        <title>Evolution of genes and genomes on the Drosophila phylogeny.</title>
        <authorList>
            <consortium name="Drosophila 12 Genomes Consortium"/>
            <person name="Clark A.G."/>
            <person name="Eisen M.B."/>
            <person name="Smith D.R."/>
            <person name="Bergman C.M."/>
            <person name="Oliver B."/>
            <person name="Markow T.A."/>
            <person name="Kaufman T.C."/>
            <person name="Kellis M."/>
            <person name="Gelbart W."/>
            <person name="Iyer V.N."/>
            <person name="Pollard D.A."/>
            <person name="Sackton T.B."/>
            <person name="Larracuente A.M."/>
            <person name="Singh N.D."/>
            <person name="Abad J.P."/>
            <person name="Abt D.N."/>
            <person name="Adryan B."/>
            <person name="Aguade M."/>
            <person name="Akashi H."/>
            <person name="Anderson W.W."/>
            <person name="Aquadro C.F."/>
            <person name="Ardell D.H."/>
            <person name="Arguello R."/>
            <person name="Artieri C.G."/>
            <person name="Barbash D.A."/>
            <person name="Barker D."/>
            <person name="Barsanti P."/>
            <person name="Batterham P."/>
            <person name="Batzoglou S."/>
            <person name="Begun D."/>
            <person name="Bhutkar A."/>
            <person name="Blanco E."/>
            <person name="Bosak S.A."/>
            <person name="Bradley R.K."/>
            <person name="Brand A.D."/>
            <person name="Brent M.R."/>
            <person name="Brooks A.N."/>
            <person name="Brown R.H."/>
            <person name="Butlin R.K."/>
            <person name="Caggese C."/>
            <person name="Calvi B.R."/>
            <person name="Bernardo de Carvalho A."/>
            <person name="Caspi A."/>
            <person name="Castrezana S."/>
            <person name="Celniker S.E."/>
            <person name="Chang J.L."/>
            <person name="Chapple C."/>
            <person name="Chatterji S."/>
            <person name="Chinwalla A."/>
            <person name="Civetta A."/>
            <person name="Clifton S.W."/>
            <person name="Comeron J.M."/>
            <person name="Costello J.C."/>
            <person name="Coyne J.A."/>
            <person name="Daub J."/>
            <person name="David R.G."/>
            <person name="Delcher A.L."/>
            <person name="Delehaunty K."/>
            <person name="Do C.B."/>
            <person name="Ebling H."/>
            <person name="Edwards K."/>
            <person name="Eickbush T."/>
            <person name="Evans J.D."/>
            <person name="Filipski A."/>
            <person name="Findeiss S."/>
            <person name="Freyhult E."/>
            <person name="Fulton L."/>
            <person name="Fulton R."/>
            <person name="Garcia A.C."/>
            <person name="Gardiner A."/>
            <person name="Garfield D.A."/>
            <person name="Garvin B.E."/>
            <person name="Gibson G."/>
            <person name="Gilbert D."/>
            <person name="Gnerre S."/>
            <person name="Godfrey J."/>
            <person name="Good R."/>
            <person name="Gotea V."/>
            <person name="Gravely B."/>
            <person name="Greenberg A.J."/>
            <person name="Griffiths-Jones S."/>
            <person name="Gross S."/>
            <person name="Guigo R."/>
            <person name="Gustafson E.A."/>
            <person name="Haerty W."/>
            <person name="Hahn M.W."/>
            <person name="Halligan D.L."/>
            <person name="Halpern A.L."/>
            <person name="Halter G.M."/>
            <person name="Han M.V."/>
            <person name="Heger A."/>
            <person name="Hillier L."/>
            <person name="Hinrichs A.S."/>
            <person name="Holmes I."/>
            <person name="Hoskins R.A."/>
            <person name="Hubisz M.J."/>
            <person name="Hultmark D."/>
            <person name="Huntley M.A."/>
            <person name="Jaffe D.B."/>
            <person name="Jagadeeshan S."/>
            <person name="Jeck W.R."/>
            <person name="Johnson J."/>
            <person name="Jones C.D."/>
            <person name="Jordan W.C."/>
            <person name="Karpen G.H."/>
            <person name="Kataoka E."/>
            <person name="Keightley P.D."/>
            <person name="Kheradpour P."/>
            <person name="Kirkness E.F."/>
            <person name="Koerich L.B."/>
            <person name="Kristiansen K."/>
            <person name="Kudrna D."/>
            <person name="Kulathinal R.J."/>
            <person name="Kumar S."/>
            <person name="Kwok R."/>
            <person name="Lander E."/>
            <person name="Langley C.H."/>
            <person name="Lapoint R."/>
            <person name="Lazzaro B.P."/>
            <person name="Lee S.J."/>
            <person name="Levesque L."/>
            <person name="Li R."/>
            <person name="Lin C.F."/>
            <person name="Lin M.F."/>
            <person name="Lindblad-Toh K."/>
            <person name="Llopart A."/>
            <person name="Long M."/>
            <person name="Low L."/>
            <person name="Lozovsky E."/>
            <person name="Lu J."/>
            <person name="Luo M."/>
            <person name="Machado C.A."/>
            <person name="Makalowski W."/>
            <person name="Marzo M."/>
            <person name="Matsuda M."/>
            <person name="Matzkin L."/>
            <person name="McAllister B."/>
            <person name="McBride C.S."/>
            <person name="McKernan B."/>
            <person name="McKernan K."/>
            <person name="Mendez-Lago M."/>
            <person name="Minx P."/>
            <person name="Mollenhauer M.U."/>
            <person name="Montooth K."/>
            <person name="Mount S.M."/>
            <person name="Mu X."/>
            <person name="Myers E."/>
            <person name="Negre B."/>
            <person name="Newfeld S."/>
            <person name="Nielsen R."/>
            <person name="Noor M.A."/>
            <person name="O'Grady P."/>
            <person name="Pachter L."/>
            <person name="Papaceit M."/>
            <person name="Parisi M.J."/>
            <person name="Parisi M."/>
            <person name="Parts L."/>
            <person name="Pedersen J.S."/>
            <person name="Pesole G."/>
            <person name="Phillippy A.M."/>
            <person name="Ponting C.P."/>
            <person name="Pop M."/>
            <person name="Porcelli D."/>
            <person name="Powell J.R."/>
            <person name="Prohaska S."/>
            <person name="Pruitt K."/>
            <person name="Puig M."/>
            <person name="Quesneville H."/>
            <person name="Ram K.R."/>
            <person name="Rand D."/>
            <person name="Rasmussen M.D."/>
            <person name="Reed L.K."/>
            <person name="Reenan R."/>
            <person name="Reily A."/>
            <person name="Remington K.A."/>
            <person name="Rieger T.T."/>
            <person name="Ritchie M.G."/>
            <person name="Robin C."/>
            <person name="Rogers Y.H."/>
            <person name="Rohde C."/>
            <person name="Rozas J."/>
            <person name="Rubenfield M.J."/>
            <person name="Ruiz A."/>
            <person name="Russo S."/>
            <person name="Salzberg S.L."/>
            <person name="Sanchez-Gracia A."/>
            <person name="Saranga D.J."/>
            <person name="Sato H."/>
            <person name="Schaeffer S.W."/>
            <person name="Schatz M.C."/>
            <person name="Schlenke T."/>
            <person name="Schwartz R."/>
            <person name="Segarra C."/>
            <person name="Singh R.S."/>
            <person name="Sirot L."/>
            <person name="Sirota M."/>
            <person name="Sisneros N.B."/>
            <person name="Smith C.D."/>
            <person name="Smith T.F."/>
            <person name="Spieth J."/>
            <person name="Stage D.E."/>
            <person name="Stark A."/>
            <person name="Stephan W."/>
            <person name="Strausberg R.L."/>
            <person name="Strempel S."/>
            <person name="Sturgill D."/>
            <person name="Sutton G."/>
            <person name="Sutton G.G."/>
            <person name="Tao W."/>
            <person name="Teichmann S."/>
            <person name="Tobari Y.N."/>
            <person name="Tomimura Y."/>
            <person name="Tsolas J.M."/>
            <person name="Valente V.L."/>
            <person name="Venter E."/>
            <person name="Venter J.C."/>
            <person name="Vicario S."/>
            <person name="Vieira F.G."/>
            <person name="Vilella A.J."/>
            <person name="Villasante A."/>
            <person name="Walenz B."/>
            <person name="Wang J."/>
            <person name="Wasserman M."/>
            <person name="Watts T."/>
            <person name="Wilson D."/>
            <person name="Wilson R.K."/>
            <person name="Wing R.A."/>
            <person name="Wolfner M.F."/>
            <person name="Wong A."/>
            <person name="Wong G.K."/>
            <person name="Wu C.I."/>
            <person name="Wu G."/>
            <person name="Yamamoto D."/>
            <person name="Yang H.P."/>
            <person name="Yang S.P."/>
            <person name="Yorke J.A."/>
            <person name="Yoshida K."/>
            <person name="Zdobnov E."/>
            <person name="Zhang P."/>
            <person name="Zhang Y."/>
            <person name="Zimin A.V."/>
            <person name="Baldwin J."/>
            <person name="Abdouelleil A."/>
            <person name="Abdulkadir J."/>
            <person name="Abebe A."/>
            <person name="Abera B."/>
            <person name="Abreu J."/>
            <person name="Acer S.C."/>
            <person name="Aftuck L."/>
            <person name="Alexander A."/>
            <person name="An P."/>
            <person name="Anderson E."/>
            <person name="Anderson S."/>
            <person name="Arachi H."/>
            <person name="Azer M."/>
            <person name="Bachantsang P."/>
            <person name="Barry A."/>
            <person name="Bayul T."/>
            <person name="Berlin A."/>
            <person name="Bessette D."/>
            <person name="Bloom T."/>
            <person name="Blye J."/>
            <person name="Boguslavskiy L."/>
            <person name="Bonnet C."/>
            <person name="Boukhgalter B."/>
            <person name="Bourzgui I."/>
            <person name="Brown A."/>
            <person name="Cahill P."/>
            <person name="Channer S."/>
            <person name="Cheshatsang Y."/>
            <person name="Chuda L."/>
            <person name="Citroen M."/>
            <person name="Collymore A."/>
            <person name="Cooke P."/>
            <person name="Costello M."/>
            <person name="D'Aco K."/>
            <person name="Daza R."/>
            <person name="De Haan G."/>
            <person name="DeGray S."/>
            <person name="DeMaso C."/>
            <person name="Dhargay N."/>
            <person name="Dooley K."/>
            <person name="Dooley E."/>
            <person name="Doricent M."/>
            <person name="Dorje P."/>
            <person name="Dorjee K."/>
            <person name="Dupes A."/>
            <person name="Elong R."/>
            <person name="Falk J."/>
            <person name="Farina A."/>
            <person name="Faro S."/>
            <person name="Ferguson D."/>
            <person name="Fisher S."/>
            <person name="Foley C.D."/>
            <person name="Franke A."/>
            <person name="Friedrich D."/>
            <person name="Gadbois L."/>
            <person name="Gearin G."/>
            <person name="Gearin C.R."/>
            <person name="Giannoukos G."/>
            <person name="Goode T."/>
            <person name="Graham J."/>
            <person name="Grandbois E."/>
            <person name="Grewal S."/>
            <person name="Gyaltsen K."/>
            <person name="Hafez N."/>
            <person name="Hagos B."/>
            <person name="Hall J."/>
            <person name="Henson C."/>
            <person name="Hollinger A."/>
            <person name="Honan T."/>
            <person name="Huard M.D."/>
            <person name="Hughes L."/>
            <person name="Hurhula B."/>
            <person name="Husby M.E."/>
            <person name="Kamat A."/>
            <person name="Kanga B."/>
            <person name="Kashin S."/>
            <person name="Khazanovich D."/>
            <person name="Kisner P."/>
            <person name="Lance K."/>
            <person name="Lara M."/>
            <person name="Lee W."/>
            <person name="Lennon N."/>
            <person name="Letendre F."/>
            <person name="LeVine R."/>
            <person name="Lipovsky A."/>
            <person name="Liu X."/>
            <person name="Liu J."/>
            <person name="Liu S."/>
            <person name="Lokyitsang T."/>
            <person name="Lokyitsang Y."/>
            <person name="Lubonja R."/>
            <person name="Lui A."/>
            <person name="MacDonald P."/>
            <person name="Magnisalis V."/>
            <person name="Maru K."/>
            <person name="Matthews C."/>
            <person name="McCusker W."/>
            <person name="McDonough S."/>
            <person name="Mehta T."/>
            <person name="Meldrim J."/>
            <person name="Meneus L."/>
            <person name="Mihai O."/>
            <person name="Mihalev A."/>
            <person name="Mihova T."/>
            <person name="Mittelman R."/>
            <person name="Mlenga V."/>
            <person name="Montmayeur A."/>
            <person name="Mulrain L."/>
            <person name="Navidi A."/>
            <person name="Naylor J."/>
            <person name="Negash T."/>
            <person name="Nguyen T."/>
            <person name="Nguyen N."/>
            <person name="Nicol R."/>
            <person name="Norbu C."/>
            <person name="Norbu N."/>
            <person name="Novod N."/>
            <person name="O'Neill B."/>
            <person name="Osman S."/>
            <person name="Markiewicz E."/>
            <person name="Oyono O.L."/>
            <person name="Patti C."/>
            <person name="Phunkhang P."/>
            <person name="Pierre F."/>
            <person name="Priest M."/>
            <person name="Raghuraman S."/>
            <person name="Rege F."/>
            <person name="Reyes R."/>
            <person name="Rise C."/>
            <person name="Rogov P."/>
            <person name="Ross K."/>
            <person name="Ryan E."/>
            <person name="Settipalli S."/>
            <person name="Shea T."/>
            <person name="Sherpa N."/>
            <person name="Shi L."/>
            <person name="Shih D."/>
            <person name="Sparrow T."/>
            <person name="Spaulding J."/>
            <person name="Stalker J."/>
            <person name="Stange-Thomann N."/>
            <person name="Stavropoulos S."/>
            <person name="Stone C."/>
            <person name="Strader C."/>
            <person name="Tesfaye S."/>
            <person name="Thomson T."/>
            <person name="Thoulutsang Y."/>
            <person name="Thoulutsang D."/>
            <person name="Topham K."/>
            <person name="Topping I."/>
            <person name="Tsamla T."/>
            <person name="Vassiliev H."/>
            <person name="Vo A."/>
            <person name="Wangchuk T."/>
            <person name="Wangdi T."/>
            <person name="Weiand M."/>
            <person name="Wilkinson J."/>
            <person name="Wilson A."/>
            <person name="Yadav S."/>
            <person name="Young G."/>
            <person name="Yu Q."/>
            <person name="Zembek L."/>
            <person name="Zhong D."/>
            <person name="Zimmer A."/>
            <person name="Zwirko Z."/>
            <person name="Jaffe D.B."/>
            <person name="Alvarez P."/>
            <person name="Brockman W."/>
            <person name="Butler J."/>
            <person name="Chin C."/>
            <person name="Gnerre S."/>
            <person name="Grabherr M."/>
            <person name="Kleber M."/>
            <person name="Mauceli E."/>
            <person name="MacCallum I."/>
        </authorList>
    </citation>
    <scope>NUCLEOTIDE SEQUENCE [LARGE SCALE GENOMIC DNA]</scope>
    <source>
        <strain evidence="15">Tucson 15287-2541.00</strain>
    </source>
</reference>
<feature type="region of interest" description="Disordered" evidence="12">
    <location>
        <begin position="111"/>
        <end position="243"/>
    </location>
</feature>
<dbReference type="InterPro" id="IPR018074">
    <property type="entry name" value="UBQ-activ_enz_E1_CS"/>
</dbReference>
<dbReference type="GO" id="GO:0046578">
    <property type="term" value="P:regulation of Ras protein signal transduction"/>
    <property type="evidence" value="ECO:0007669"/>
    <property type="project" value="EnsemblMetazoa"/>
</dbReference>
<dbReference type="InParanoid" id="B4JVX7"/>
<dbReference type="FunFam" id="3.10.290.60:FF:000002">
    <property type="entry name" value="Ubiquitin-like modifier-activating enzyme 1"/>
    <property type="match status" value="1"/>
</dbReference>
<proteinExistence type="inferred from homology"/>
<evidence type="ECO:0000313" key="14">
    <source>
        <dbReference type="EMBL" id="EDV98115.1"/>
    </source>
</evidence>
<organism evidence="15">
    <name type="scientific">Drosophila grimshawi</name>
    <name type="common">Hawaiian fruit fly</name>
    <name type="synonym">Idiomyia grimshawi</name>
    <dbReference type="NCBI Taxonomy" id="7222"/>
    <lineage>
        <taxon>Eukaryota</taxon>
        <taxon>Metazoa</taxon>
        <taxon>Ecdysozoa</taxon>
        <taxon>Arthropoda</taxon>
        <taxon>Hexapoda</taxon>
        <taxon>Insecta</taxon>
        <taxon>Pterygota</taxon>
        <taxon>Neoptera</taxon>
        <taxon>Endopterygota</taxon>
        <taxon>Diptera</taxon>
        <taxon>Brachycera</taxon>
        <taxon>Muscomorpha</taxon>
        <taxon>Ephydroidea</taxon>
        <taxon>Drosophilidae</taxon>
        <taxon>Drosophila</taxon>
        <taxon>Hawaiian Drosophila</taxon>
    </lineage>
</organism>
<dbReference type="GO" id="GO:0040008">
    <property type="term" value="P:regulation of growth"/>
    <property type="evidence" value="ECO:0007669"/>
    <property type="project" value="EnsemblMetazoa"/>
</dbReference>
<dbReference type="InterPro" id="IPR000011">
    <property type="entry name" value="UBQ/SUMO-activ_enz_E1-like"/>
</dbReference>
<evidence type="ECO:0000256" key="3">
    <source>
        <dbReference type="ARBA" id="ARBA00005673"/>
    </source>
</evidence>
<dbReference type="AlphaFoldDB" id="B4JVX7"/>
<dbReference type="eggNOG" id="KOG2012">
    <property type="taxonomic scope" value="Eukaryota"/>
</dbReference>
<dbReference type="PRINTS" id="PR01849">
    <property type="entry name" value="UBIQUITINACT"/>
</dbReference>
<comment type="catalytic activity">
    <reaction evidence="1">
        <text>ATP + ubiquitin + [E1 ubiquitin-activating enzyme]-L-cysteine = AMP + diphosphate + S-ubiquitinyl-[E1 ubiquitin-activating enzyme]-L-cysteine.</text>
        <dbReference type="EC" id="6.2.1.45"/>
    </reaction>
</comment>
<evidence type="ECO:0000256" key="8">
    <source>
        <dbReference type="ARBA" id="ARBA00022840"/>
    </source>
</evidence>
<feature type="compositionally biased region" description="Low complexity" evidence="12">
    <location>
        <begin position="114"/>
        <end position="130"/>
    </location>
</feature>
<dbReference type="FunCoup" id="B4JVX7">
    <property type="interactions" value="2200"/>
</dbReference>
<dbReference type="Pfam" id="PF00899">
    <property type="entry name" value="ThiF"/>
    <property type="match status" value="1"/>
</dbReference>
<dbReference type="SMR" id="B4JVX7"/>
<dbReference type="OrthoDB" id="10252231at2759"/>
<dbReference type="FunFam" id="3.50.50.80:FF:000001">
    <property type="entry name" value="ubiquitin-like modifier-activating enzyme 1"/>
    <property type="match status" value="1"/>
</dbReference>
<dbReference type="GO" id="GO:0030425">
    <property type="term" value="C:dendrite"/>
    <property type="evidence" value="ECO:0007669"/>
    <property type="project" value="EnsemblMetazoa"/>
</dbReference>
<dbReference type="GO" id="GO:0004839">
    <property type="term" value="F:ubiquitin activating enzyme activity"/>
    <property type="evidence" value="ECO:0007669"/>
    <property type="project" value="UniProtKB-EC"/>
</dbReference>
<dbReference type="Gene3D" id="3.40.50.720">
    <property type="entry name" value="NAD(P)-binding Rossmann-like Domain"/>
    <property type="match status" value="1"/>
</dbReference>
<dbReference type="FunFam" id="2.40.30.180:FF:000001">
    <property type="entry name" value="ubiquitin-like modifier-activating enzyme 1"/>
    <property type="match status" value="1"/>
</dbReference>
<dbReference type="InterPro" id="IPR035985">
    <property type="entry name" value="Ubiquitin-activating_enz"/>
</dbReference>
<dbReference type="GO" id="GO:0000209">
    <property type="term" value="P:protein polyubiquitination"/>
    <property type="evidence" value="ECO:0007669"/>
    <property type="project" value="EnsemblMetazoa"/>
</dbReference>
<feature type="compositionally biased region" description="Low complexity" evidence="12">
    <location>
        <begin position="1"/>
        <end position="18"/>
    </location>
</feature>
<dbReference type="GO" id="GO:0030707">
    <property type="term" value="P:follicle cell of egg chamber development"/>
    <property type="evidence" value="ECO:0007669"/>
    <property type="project" value="EnsemblMetazoa"/>
</dbReference>
<dbReference type="Gene3D" id="3.40.50.12550">
    <property type="entry name" value="Ubiquitin-activating enzyme E1, inactive adenylation domain, subdomain 2"/>
    <property type="match status" value="1"/>
</dbReference>
<evidence type="ECO:0000256" key="10">
    <source>
        <dbReference type="PROSITE-ProRule" id="PRU10132"/>
    </source>
</evidence>
<dbReference type="GO" id="GO:0005524">
    <property type="term" value="F:ATP binding"/>
    <property type="evidence" value="ECO:0007669"/>
    <property type="project" value="UniProtKB-KW"/>
</dbReference>
<dbReference type="GO" id="GO:0005737">
    <property type="term" value="C:cytoplasm"/>
    <property type="evidence" value="ECO:0007669"/>
    <property type="project" value="TreeGrafter"/>
</dbReference>
<dbReference type="UniPathway" id="UPA00143"/>
<dbReference type="InterPro" id="IPR042449">
    <property type="entry name" value="Ub-E1_IAD_1"/>
</dbReference>
<comment type="similarity">
    <text evidence="3 11">Belongs to the ubiquitin-activating E1 family.</text>
</comment>
<dbReference type="Pfam" id="PF16190">
    <property type="entry name" value="E1_FCCH"/>
    <property type="match status" value="1"/>
</dbReference>
<dbReference type="InterPro" id="IPR019572">
    <property type="entry name" value="UBA_E1_SCCH"/>
</dbReference>
<accession>B4JVX7</accession>
<dbReference type="InterPro" id="IPR038252">
    <property type="entry name" value="UBA_E1_C_sf"/>
</dbReference>
<dbReference type="InterPro" id="IPR018075">
    <property type="entry name" value="UBQ-activ_enz_E1"/>
</dbReference>
<dbReference type="GO" id="GO:0016319">
    <property type="term" value="P:mushroom body development"/>
    <property type="evidence" value="ECO:0007669"/>
    <property type="project" value="EnsemblMetazoa"/>
</dbReference>
<dbReference type="SUPFAM" id="SSF69572">
    <property type="entry name" value="Activating enzymes of the ubiquitin-like proteins"/>
    <property type="match status" value="2"/>
</dbReference>
<dbReference type="InterPro" id="IPR000594">
    <property type="entry name" value="ThiF_NAD_FAD-bd"/>
</dbReference>
<dbReference type="InterPro" id="IPR032418">
    <property type="entry name" value="E1_FCCH"/>
</dbReference>
<keyword evidence="5 11" id="KW-0436">Ligase</keyword>
<feature type="domain" description="Ubiquitin-activating enzyme E1 C-terminal" evidence="13">
    <location>
        <begin position="1114"/>
        <end position="1239"/>
    </location>
</feature>
<dbReference type="PANTHER" id="PTHR10953:SF4">
    <property type="entry name" value="UBIQUITIN-ACTIVATING ENZYME E1 C-TERMINAL DOMAIN-CONTAINING PROTEIN"/>
    <property type="match status" value="1"/>
</dbReference>
<keyword evidence="7 11" id="KW-0833">Ubl conjugation pathway</keyword>
<dbReference type="InterPro" id="IPR018965">
    <property type="entry name" value="Ub-activating_enz_E1_C"/>
</dbReference>
<dbReference type="Gene3D" id="3.50.50.80">
    <property type="entry name" value="Ubiquitin-activating enzyme E1, inactive adenylation domain, subdomain 1"/>
    <property type="match status" value="1"/>
</dbReference>
<dbReference type="OMA" id="GANLHAF"/>
<dbReference type="CDD" id="cd01491">
    <property type="entry name" value="Ube1_repeat1"/>
    <property type="match status" value="1"/>
</dbReference>
<evidence type="ECO:0000256" key="12">
    <source>
        <dbReference type="SAM" id="MobiDB-lite"/>
    </source>
</evidence>
<dbReference type="Gene3D" id="2.40.30.180">
    <property type="entry name" value="Ubiquitin-activating enzyme E1, FCCH domain"/>
    <property type="match status" value="1"/>
</dbReference>
<dbReference type="SMART" id="SM00985">
    <property type="entry name" value="UBA_e1_C"/>
    <property type="match status" value="1"/>
</dbReference>
<dbReference type="PROSITE" id="PS00865">
    <property type="entry name" value="UBIQUITIN_ACTIVAT_2"/>
    <property type="match status" value="1"/>
</dbReference>
<keyword evidence="15" id="KW-1185">Reference proteome</keyword>
<keyword evidence="6 11" id="KW-0547">Nucleotide-binding</keyword>
<evidence type="ECO:0000256" key="4">
    <source>
        <dbReference type="ARBA" id="ARBA00012990"/>
    </source>
</evidence>
<dbReference type="InterPro" id="IPR042302">
    <property type="entry name" value="E1_FCCH_sf"/>
</dbReference>
<dbReference type="Proteomes" id="UP000001070">
    <property type="component" value="Unassembled WGS sequence"/>
</dbReference>
<evidence type="ECO:0000256" key="1">
    <source>
        <dbReference type="ARBA" id="ARBA00000488"/>
    </source>
</evidence>
<dbReference type="GO" id="GO:0035096">
    <property type="term" value="P:larval midgut cell programmed cell death"/>
    <property type="evidence" value="ECO:0007669"/>
    <property type="project" value="EnsemblMetazoa"/>
</dbReference>
<evidence type="ECO:0000256" key="6">
    <source>
        <dbReference type="ARBA" id="ARBA00022741"/>
    </source>
</evidence>
<dbReference type="HOGENOM" id="CLU_002556_0_0_1"/>
<dbReference type="InterPro" id="IPR045886">
    <property type="entry name" value="ThiF/MoeB/HesA"/>
</dbReference>
<dbReference type="InterPro" id="IPR042063">
    <property type="entry name" value="Ubi_acti_E1_SCCH"/>
</dbReference>
<evidence type="ECO:0000256" key="9">
    <source>
        <dbReference type="ARBA" id="ARBA00030371"/>
    </source>
</evidence>
<dbReference type="GO" id="GO:0016925">
    <property type="term" value="P:protein sumoylation"/>
    <property type="evidence" value="ECO:0007669"/>
    <property type="project" value="TreeGrafter"/>
</dbReference>
<evidence type="ECO:0000256" key="7">
    <source>
        <dbReference type="ARBA" id="ARBA00022786"/>
    </source>
</evidence>
<dbReference type="FunFam" id="3.40.50.720:FF:000015">
    <property type="entry name" value="Ubiquitin-activating enzyme E1 1"/>
    <property type="match status" value="1"/>
</dbReference>
<evidence type="ECO:0000256" key="2">
    <source>
        <dbReference type="ARBA" id="ARBA00004906"/>
    </source>
</evidence>
<dbReference type="Pfam" id="PF16191">
    <property type="entry name" value="E1_4HB"/>
    <property type="match status" value="1"/>
</dbReference>
<name>B4JVX7_DROGR</name>
<feature type="region of interest" description="Disordered" evidence="12">
    <location>
        <begin position="1"/>
        <end position="24"/>
    </location>
</feature>
<protein>
    <recommendedName>
        <fullName evidence="4">E1 ubiquitin-activating enzyme</fullName>
        <ecNumber evidence="4">6.2.1.45</ecNumber>
    </recommendedName>
    <alternativeName>
        <fullName evidence="9">Ubiquitin-activating enzyme E1</fullName>
    </alternativeName>
</protein>
<evidence type="ECO:0000256" key="11">
    <source>
        <dbReference type="RuleBase" id="RU000519"/>
    </source>
</evidence>